<dbReference type="GO" id="GO:0018996">
    <property type="term" value="P:molting cycle, collagen and cuticulin-based cuticle"/>
    <property type="evidence" value="ECO:0007669"/>
    <property type="project" value="TreeGrafter"/>
</dbReference>
<organism evidence="2 3">
    <name type="scientific">Trichuris trichiura</name>
    <name type="common">Whipworm</name>
    <name type="synonym">Trichocephalus trichiurus</name>
    <dbReference type="NCBI Taxonomy" id="36087"/>
    <lineage>
        <taxon>Eukaryota</taxon>
        <taxon>Metazoa</taxon>
        <taxon>Ecdysozoa</taxon>
        <taxon>Nematoda</taxon>
        <taxon>Enoplea</taxon>
        <taxon>Dorylaimia</taxon>
        <taxon>Trichinellida</taxon>
        <taxon>Trichuridae</taxon>
        <taxon>Trichuris</taxon>
    </lineage>
</organism>
<sequence length="165" mass="18853">MDAQQAADLSDKMSMEKDPKPSCLFRFDYLEKALSQLFRIYSTVVSRHPWPFILVPVLLTSIFSIGLLHKNVVIDAIYLYTPLDGTSKYEQRVFEETWPLTDGTFQPGRTILLKRQSQVIVSAKDKGNVLRPVISKAVLRLNDFIMNDVYVSDFAFITVSSLIRC</sequence>
<dbReference type="GO" id="GO:0030659">
    <property type="term" value="C:cytoplasmic vesicle membrane"/>
    <property type="evidence" value="ECO:0007669"/>
    <property type="project" value="TreeGrafter"/>
</dbReference>
<accession>A0A077Z7D3</accession>
<keyword evidence="1" id="KW-0812">Transmembrane</keyword>
<dbReference type="PANTHER" id="PTHR10796">
    <property type="entry name" value="PATCHED-RELATED"/>
    <property type="match status" value="1"/>
</dbReference>
<dbReference type="EMBL" id="HG806035">
    <property type="protein sequence ID" value="CDW56392.1"/>
    <property type="molecule type" value="Genomic_DNA"/>
</dbReference>
<dbReference type="AlphaFoldDB" id="A0A077Z7D3"/>
<feature type="transmembrane region" description="Helical" evidence="1">
    <location>
        <begin position="50"/>
        <end position="68"/>
    </location>
</feature>
<evidence type="ECO:0000256" key="1">
    <source>
        <dbReference type="SAM" id="Phobius"/>
    </source>
</evidence>
<dbReference type="InterPro" id="IPR051697">
    <property type="entry name" value="Patched_domain-protein"/>
</dbReference>
<keyword evidence="1" id="KW-0472">Membrane</keyword>
<dbReference type="GO" id="GO:0005886">
    <property type="term" value="C:plasma membrane"/>
    <property type="evidence" value="ECO:0007669"/>
    <property type="project" value="TreeGrafter"/>
</dbReference>
<dbReference type="Proteomes" id="UP000030665">
    <property type="component" value="Unassembled WGS sequence"/>
</dbReference>
<dbReference type="OrthoDB" id="6510177at2759"/>
<evidence type="ECO:0000313" key="2">
    <source>
        <dbReference type="EMBL" id="CDW56392.1"/>
    </source>
</evidence>
<protein>
    <submittedName>
        <fullName evidence="2">Patched domain containing protein</fullName>
    </submittedName>
</protein>
<gene>
    <name evidence="2" type="ORF">TTRE_0000467001</name>
</gene>
<keyword evidence="3" id="KW-1185">Reference proteome</keyword>
<reference evidence="2" key="2">
    <citation type="submission" date="2014-03" db="EMBL/GenBank/DDBJ databases">
        <title>The whipworm genome and dual-species transcriptomics of an intimate host-pathogen interaction.</title>
        <authorList>
            <person name="Foth B.J."/>
            <person name="Tsai I.J."/>
            <person name="Reid A.J."/>
            <person name="Bancroft A.J."/>
            <person name="Nichol S."/>
            <person name="Tracey A."/>
            <person name="Holroyd N."/>
            <person name="Cotton J.A."/>
            <person name="Stanley E.J."/>
            <person name="Zarowiecki M."/>
            <person name="Liu J.Z."/>
            <person name="Huckvale T."/>
            <person name="Cooper P.J."/>
            <person name="Grencis R.K."/>
            <person name="Berriman M."/>
        </authorList>
    </citation>
    <scope>NUCLEOTIDE SEQUENCE [LARGE SCALE GENOMIC DNA]</scope>
</reference>
<name>A0A077Z7D3_TRITR</name>
<dbReference type="GO" id="GO:0006897">
    <property type="term" value="P:endocytosis"/>
    <property type="evidence" value="ECO:0007669"/>
    <property type="project" value="TreeGrafter"/>
</dbReference>
<keyword evidence="1" id="KW-1133">Transmembrane helix</keyword>
<dbReference type="PANTHER" id="PTHR10796:SF92">
    <property type="entry name" value="PATCHED-RELATED, ISOFORM A"/>
    <property type="match status" value="1"/>
</dbReference>
<reference evidence="2" key="1">
    <citation type="submission" date="2014-01" db="EMBL/GenBank/DDBJ databases">
        <authorList>
            <person name="Aslett M."/>
        </authorList>
    </citation>
    <scope>NUCLEOTIDE SEQUENCE</scope>
</reference>
<evidence type="ECO:0000313" key="3">
    <source>
        <dbReference type="Proteomes" id="UP000030665"/>
    </source>
</evidence>
<proteinExistence type="predicted"/>